<dbReference type="EMBL" id="RDQH01000329">
    <property type="protein sequence ID" value="RXI04024.1"/>
    <property type="molecule type" value="Genomic_DNA"/>
</dbReference>
<reference evidence="1 2" key="1">
    <citation type="submission" date="2018-10" db="EMBL/GenBank/DDBJ databases">
        <title>A high-quality apple genome assembly.</title>
        <authorList>
            <person name="Hu J."/>
        </authorList>
    </citation>
    <scope>NUCLEOTIDE SEQUENCE [LARGE SCALE GENOMIC DNA]</scope>
    <source>
        <strain evidence="2">cv. HFTH1</strain>
        <tissue evidence="1">Young leaf</tissue>
    </source>
</reference>
<proteinExistence type="predicted"/>
<dbReference type="AlphaFoldDB" id="A0A498KCC7"/>
<evidence type="ECO:0000313" key="2">
    <source>
        <dbReference type="Proteomes" id="UP000290289"/>
    </source>
</evidence>
<comment type="caution">
    <text evidence="1">The sequence shown here is derived from an EMBL/GenBank/DDBJ whole genome shotgun (WGS) entry which is preliminary data.</text>
</comment>
<evidence type="ECO:0000313" key="1">
    <source>
        <dbReference type="EMBL" id="RXI04024.1"/>
    </source>
</evidence>
<gene>
    <name evidence="1" type="ORF">DVH24_038298</name>
</gene>
<dbReference type="Proteomes" id="UP000290289">
    <property type="component" value="Chromosome 3"/>
</dbReference>
<protein>
    <submittedName>
        <fullName evidence="1">Uncharacterized protein</fullName>
    </submittedName>
</protein>
<accession>A0A498KCC7</accession>
<keyword evidence="2" id="KW-1185">Reference proteome</keyword>
<dbReference type="STRING" id="3750.A0A498KCC7"/>
<name>A0A498KCC7_MALDO</name>
<organism evidence="1 2">
    <name type="scientific">Malus domestica</name>
    <name type="common">Apple</name>
    <name type="synonym">Pyrus malus</name>
    <dbReference type="NCBI Taxonomy" id="3750"/>
    <lineage>
        <taxon>Eukaryota</taxon>
        <taxon>Viridiplantae</taxon>
        <taxon>Streptophyta</taxon>
        <taxon>Embryophyta</taxon>
        <taxon>Tracheophyta</taxon>
        <taxon>Spermatophyta</taxon>
        <taxon>Magnoliopsida</taxon>
        <taxon>eudicotyledons</taxon>
        <taxon>Gunneridae</taxon>
        <taxon>Pentapetalae</taxon>
        <taxon>rosids</taxon>
        <taxon>fabids</taxon>
        <taxon>Rosales</taxon>
        <taxon>Rosaceae</taxon>
        <taxon>Amygdaloideae</taxon>
        <taxon>Maleae</taxon>
        <taxon>Malus</taxon>
    </lineage>
</organism>
<sequence length="68" mass="7489">MTGFVVGFNRSGQAHTFKGAVDGEGPAWALLRDNYILTNPKLKDWDKMPDTVVEDDIGRVAGDSYDDD</sequence>